<dbReference type="InterPro" id="IPR016188">
    <property type="entry name" value="PurM-like_N"/>
</dbReference>
<dbReference type="Gene3D" id="3.30.1330.10">
    <property type="entry name" value="PurM-like, N-terminal domain"/>
    <property type="match status" value="1"/>
</dbReference>
<dbReference type="InterPro" id="IPR010918">
    <property type="entry name" value="PurM-like_C_dom"/>
</dbReference>
<dbReference type="NCBIfam" id="TIGR00878">
    <property type="entry name" value="purM"/>
    <property type="match status" value="1"/>
</dbReference>
<proteinExistence type="inferred from homology"/>
<organism evidence="19 20">
    <name type="scientific">Marinicauda salina</name>
    <dbReference type="NCBI Taxonomy" id="2135793"/>
    <lineage>
        <taxon>Bacteria</taxon>
        <taxon>Pseudomonadati</taxon>
        <taxon>Pseudomonadota</taxon>
        <taxon>Alphaproteobacteria</taxon>
        <taxon>Maricaulales</taxon>
        <taxon>Maricaulaceae</taxon>
        <taxon>Marinicauda</taxon>
    </lineage>
</organism>
<feature type="domain" description="PurM-like C-terminal" evidence="18">
    <location>
        <begin position="211"/>
        <end position="371"/>
    </location>
</feature>
<dbReference type="AlphaFoldDB" id="A0A2U2BTK4"/>
<evidence type="ECO:0000256" key="1">
    <source>
        <dbReference type="ARBA" id="ARBA00004496"/>
    </source>
</evidence>
<comment type="catalytic activity">
    <reaction evidence="14 15">
        <text>2-formamido-N(1)-(5-O-phospho-beta-D-ribosyl)acetamidine + ATP = 5-amino-1-(5-phospho-beta-D-ribosyl)imidazole + ADP + phosphate + H(+)</text>
        <dbReference type="Rhea" id="RHEA:23032"/>
        <dbReference type="ChEBI" id="CHEBI:15378"/>
        <dbReference type="ChEBI" id="CHEBI:30616"/>
        <dbReference type="ChEBI" id="CHEBI:43474"/>
        <dbReference type="ChEBI" id="CHEBI:137981"/>
        <dbReference type="ChEBI" id="CHEBI:147287"/>
        <dbReference type="ChEBI" id="CHEBI:456216"/>
        <dbReference type="EC" id="6.3.3.1"/>
    </reaction>
</comment>
<evidence type="ECO:0000256" key="15">
    <source>
        <dbReference type="HAMAP-Rule" id="MF_00741"/>
    </source>
</evidence>
<evidence type="ECO:0000256" key="8">
    <source>
        <dbReference type="ARBA" id="ARBA00022741"/>
    </source>
</evidence>
<dbReference type="InterPro" id="IPR004733">
    <property type="entry name" value="PurM_cligase"/>
</dbReference>
<evidence type="ECO:0000256" key="5">
    <source>
        <dbReference type="ARBA" id="ARBA00020367"/>
    </source>
</evidence>
<evidence type="ECO:0000256" key="11">
    <source>
        <dbReference type="ARBA" id="ARBA00031908"/>
    </source>
</evidence>
<keyword evidence="8 15" id="KW-0547">Nucleotide-binding</keyword>
<dbReference type="UniPathway" id="UPA00074">
    <property type="reaction ID" value="UER00129"/>
</dbReference>
<dbReference type="EMBL" id="QEXV01000003">
    <property type="protein sequence ID" value="PWE17330.1"/>
    <property type="molecule type" value="Genomic_DNA"/>
</dbReference>
<comment type="pathway">
    <text evidence="2 15">Purine metabolism; IMP biosynthesis via de novo pathway; 5-amino-1-(5-phospho-D-ribosyl)imidazole from N(2)-formyl-N(1)-(5-phospho-D-ribosyl)glycinamide: step 2/2.</text>
</comment>
<dbReference type="Proteomes" id="UP000245168">
    <property type="component" value="Unassembled WGS sequence"/>
</dbReference>
<keyword evidence="6 15" id="KW-0963">Cytoplasm</keyword>
<keyword evidence="20" id="KW-1185">Reference proteome</keyword>
<comment type="caution">
    <text evidence="19">The sequence shown here is derived from an EMBL/GenBank/DDBJ whole genome shotgun (WGS) entry which is preliminary data.</text>
</comment>
<dbReference type="CDD" id="cd02196">
    <property type="entry name" value="PurM"/>
    <property type="match status" value="1"/>
</dbReference>
<dbReference type="FunFam" id="3.90.650.10:FF:000011">
    <property type="entry name" value="Phosphoribosylformylglycinamidine cyclo-ligase"/>
    <property type="match status" value="1"/>
</dbReference>
<dbReference type="SUPFAM" id="SSF55326">
    <property type="entry name" value="PurM N-terminal domain-like"/>
    <property type="match status" value="1"/>
</dbReference>
<evidence type="ECO:0000256" key="14">
    <source>
        <dbReference type="ARBA" id="ARBA00049057"/>
    </source>
</evidence>
<dbReference type="Gene3D" id="3.90.650.10">
    <property type="entry name" value="PurM-like C-terminal domain"/>
    <property type="match status" value="1"/>
</dbReference>
<protein>
    <recommendedName>
        <fullName evidence="5 15">Phosphoribosylformylglycinamidine cyclo-ligase</fullName>
        <ecNumber evidence="4 15">6.3.3.1</ecNumber>
    </recommendedName>
    <alternativeName>
        <fullName evidence="12 15">AIR synthase</fullName>
    </alternativeName>
    <alternativeName>
        <fullName evidence="13 15">AIRS</fullName>
    </alternativeName>
    <alternativeName>
        <fullName evidence="11 15">Phosphoribosyl-aminoimidazole synthetase</fullName>
    </alternativeName>
</protein>
<dbReference type="GO" id="GO:0046084">
    <property type="term" value="P:adenine biosynthetic process"/>
    <property type="evidence" value="ECO:0007669"/>
    <property type="project" value="TreeGrafter"/>
</dbReference>
<dbReference type="GO" id="GO:0005524">
    <property type="term" value="F:ATP binding"/>
    <property type="evidence" value="ECO:0007669"/>
    <property type="project" value="UniProtKB-KW"/>
</dbReference>
<evidence type="ECO:0000256" key="2">
    <source>
        <dbReference type="ARBA" id="ARBA00004686"/>
    </source>
</evidence>
<dbReference type="HAMAP" id="MF_00741">
    <property type="entry name" value="AIRS"/>
    <property type="match status" value="1"/>
</dbReference>
<dbReference type="OrthoDB" id="9777881at2"/>
<dbReference type="PANTHER" id="PTHR10520">
    <property type="entry name" value="TRIFUNCTIONAL PURINE BIOSYNTHETIC PROTEIN ADENOSINE-3-RELATED"/>
    <property type="match status" value="1"/>
</dbReference>
<name>A0A2U2BTK4_9PROT</name>
<keyword evidence="7 15" id="KW-0436">Ligase</keyword>
<evidence type="ECO:0000313" key="20">
    <source>
        <dbReference type="Proteomes" id="UP000245168"/>
    </source>
</evidence>
<sequence>MNANPSRAGAFAAKQFPESHLSSRPGALPLADETRSNGLTYAEAGVDIDAGDALVEAIKPLAKSTARPGAEAALGGFGGAFDLKAAGYDDPILVSGTDGVGTKLRLAIDTDRLETVGIDLVAMCVNDVLAQGAEPLFFLDYFATGKLSPEAGARVVEGVAAGCREAGCALIGGETAEMPGMYAAGDFDLAGFVVGAAERGRLLPREADMAPGDALIGLASSGPHSNGYSLIRRIVERAGLGWEGPAPFAPERPLGEALLEPTRIYVKALLPLVREGRIKGLAHVTGGGITENTPRMLPDGLDFSVDYGSFERPAVFDWLAEAGGVSEAEMRRTFNCGLGMIAAVAAGDADAMVDALTAAGETAAVVGELKAG</sequence>
<dbReference type="PANTHER" id="PTHR10520:SF12">
    <property type="entry name" value="TRIFUNCTIONAL PURINE BIOSYNTHETIC PROTEIN ADENOSINE-3"/>
    <property type="match status" value="1"/>
</dbReference>
<evidence type="ECO:0000256" key="6">
    <source>
        <dbReference type="ARBA" id="ARBA00022490"/>
    </source>
</evidence>
<comment type="similarity">
    <text evidence="3 15">Belongs to the AIR synthase family.</text>
</comment>
<reference evidence="20" key="1">
    <citation type="submission" date="2018-05" db="EMBL/GenBank/DDBJ databases">
        <authorList>
            <person name="Liu B.-T."/>
        </authorList>
    </citation>
    <scope>NUCLEOTIDE SEQUENCE [LARGE SCALE GENOMIC DNA]</scope>
    <source>
        <strain evidence="20">WD6-1</strain>
    </source>
</reference>
<dbReference type="GO" id="GO:0006189">
    <property type="term" value="P:'de novo' IMP biosynthetic process"/>
    <property type="evidence" value="ECO:0007669"/>
    <property type="project" value="UniProtKB-UniRule"/>
</dbReference>
<evidence type="ECO:0000256" key="4">
    <source>
        <dbReference type="ARBA" id="ARBA00013047"/>
    </source>
</evidence>
<dbReference type="InterPro" id="IPR036676">
    <property type="entry name" value="PurM-like_C_sf"/>
</dbReference>
<feature type="domain" description="PurM-like N-terminal" evidence="17">
    <location>
        <begin position="92"/>
        <end position="196"/>
    </location>
</feature>
<dbReference type="EC" id="6.3.3.1" evidence="4 15"/>
<evidence type="ECO:0000259" key="17">
    <source>
        <dbReference type="Pfam" id="PF00586"/>
    </source>
</evidence>
<evidence type="ECO:0000313" key="19">
    <source>
        <dbReference type="EMBL" id="PWE17330.1"/>
    </source>
</evidence>
<dbReference type="Pfam" id="PF02769">
    <property type="entry name" value="AIRS_C"/>
    <property type="match status" value="1"/>
</dbReference>
<dbReference type="InterPro" id="IPR036921">
    <property type="entry name" value="PurM-like_N_sf"/>
</dbReference>
<evidence type="ECO:0000256" key="10">
    <source>
        <dbReference type="ARBA" id="ARBA00022840"/>
    </source>
</evidence>
<evidence type="ECO:0000256" key="16">
    <source>
        <dbReference type="SAM" id="MobiDB-lite"/>
    </source>
</evidence>
<dbReference type="GO" id="GO:0005829">
    <property type="term" value="C:cytosol"/>
    <property type="evidence" value="ECO:0007669"/>
    <property type="project" value="TreeGrafter"/>
</dbReference>
<evidence type="ECO:0000256" key="9">
    <source>
        <dbReference type="ARBA" id="ARBA00022755"/>
    </source>
</evidence>
<dbReference type="GO" id="GO:0004637">
    <property type="term" value="F:phosphoribosylamine-glycine ligase activity"/>
    <property type="evidence" value="ECO:0007669"/>
    <property type="project" value="TreeGrafter"/>
</dbReference>
<gene>
    <name evidence="15" type="primary">purM</name>
    <name evidence="19" type="ORF">DDZ18_06495</name>
</gene>
<dbReference type="Pfam" id="PF00586">
    <property type="entry name" value="AIRS"/>
    <property type="match status" value="1"/>
</dbReference>
<evidence type="ECO:0000256" key="3">
    <source>
        <dbReference type="ARBA" id="ARBA00010280"/>
    </source>
</evidence>
<keyword evidence="9 15" id="KW-0658">Purine biosynthesis</keyword>
<keyword evidence="10 15" id="KW-0067">ATP-binding</keyword>
<comment type="subcellular location">
    <subcellularLocation>
        <location evidence="1 15">Cytoplasm</location>
    </subcellularLocation>
</comment>
<dbReference type="FunFam" id="3.30.1330.10:FF:000001">
    <property type="entry name" value="Phosphoribosylformylglycinamidine cyclo-ligase"/>
    <property type="match status" value="1"/>
</dbReference>
<evidence type="ECO:0000256" key="13">
    <source>
        <dbReference type="ARBA" id="ARBA00033093"/>
    </source>
</evidence>
<evidence type="ECO:0000256" key="12">
    <source>
        <dbReference type="ARBA" id="ARBA00032931"/>
    </source>
</evidence>
<accession>A0A2U2BTK4</accession>
<feature type="region of interest" description="Disordered" evidence="16">
    <location>
        <begin position="1"/>
        <end position="28"/>
    </location>
</feature>
<evidence type="ECO:0000259" key="18">
    <source>
        <dbReference type="Pfam" id="PF02769"/>
    </source>
</evidence>
<evidence type="ECO:0000256" key="7">
    <source>
        <dbReference type="ARBA" id="ARBA00022598"/>
    </source>
</evidence>
<dbReference type="GO" id="GO:0004641">
    <property type="term" value="F:phosphoribosylformylglycinamidine cyclo-ligase activity"/>
    <property type="evidence" value="ECO:0007669"/>
    <property type="project" value="UniProtKB-UniRule"/>
</dbReference>
<dbReference type="SUPFAM" id="SSF56042">
    <property type="entry name" value="PurM C-terminal domain-like"/>
    <property type="match status" value="1"/>
</dbReference>